<dbReference type="RefSeq" id="WP_131634737.1">
    <property type="nucleotide sequence ID" value="NZ_CP142124.1"/>
</dbReference>
<feature type="domain" description="Phosphoethanolamine transferase N-terminal" evidence="10">
    <location>
        <begin position="60"/>
        <end position="169"/>
    </location>
</feature>
<dbReference type="PANTHER" id="PTHR30443">
    <property type="entry name" value="INNER MEMBRANE PROTEIN"/>
    <property type="match status" value="1"/>
</dbReference>
<evidence type="ECO:0000256" key="1">
    <source>
        <dbReference type="ARBA" id="ARBA00004429"/>
    </source>
</evidence>
<dbReference type="GO" id="GO:0009245">
    <property type="term" value="P:lipid A biosynthetic process"/>
    <property type="evidence" value="ECO:0007669"/>
    <property type="project" value="TreeGrafter"/>
</dbReference>
<dbReference type="GO" id="GO:0009244">
    <property type="term" value="P:lipopolysaccharide core region biosynthetic process"/>
    <property type="evidence" value="ECO:0007669"/>
    <property type="project" value="TreeGrafter"/>
</dbReference>
<feature type="transmembrane region" description="Helical" evidence="8">
    <location>
        <begin position="42"/>
        <end position="63"/>
    </location>
</feature>
<evidence type="ECO:0000313" key="11">
    <source>
        <dbReference type="EMBL" id="TCB91568.1"/>
    </source>
</evidence>
<feature type="transmembrane region" description="Helical" evidence="8">
    <location>
        <begin position="75"/>
        <end position="99"/>
    </location>
</feature>
<feature type="transmembrane region" description="Helical" evidence="8">
    <location>
        <begin position="160"/>
        <end position="178"/>
    </location>
</feature>
<dbReference type="AlphaFoldDB" id="A0A4R0G8G4"/>
<accession>A0A4R0G8G4</accession>
<evidence type="ECO:0000256" key="2">
    <source>
        <dbReference type="ARBA" id="ARBA00022475"/>
    </source>
</evidence>
<dbReference type="OrthoDB" id="9786870at2"/>
<dbReference type="CDD" id="cd16017">
    <property type="entry name" value="LptA"/>
    <property type="match status" value="1"/>
</dbReference>
<keyword evidence="6 8" id="KW-1133">Transmembrane helix</keyword>
<evidence type="ECO:0000313" key="14">
    <source>
        <dbReference type="Proteomes" id="UP001330482"/>
    </source>
</evidence>
<dbReference type="EMBL" id="CP142124">
    <property type="protein sequence ID" value="WRW31801.1"/>
    <property type="molecule type" value="Genomic_DNA"/>
</dbReference>
<gene>
    <name evidence="11" type="primary">eptB</name>
    <name evidence="11" type="ORF">E0L20_15595</name>
    <name evidence="12" type="ORF">VPX56_01315</name>
</gene>
<dbReference type="SUPFAM" id="SSF53649">
    <property type="entry name" value="Alkaline phosphatase-like"/>
    <property type="match status" value="1"/>
</dbReference>
<dbReference type="InterPro" id="IPR058130">
    <property type="entry name" value="PEA_transf_C"/>
</dbReference>
<dbReference type="NCBIfam" id="NF008593">
    <property type="entry name" value="PRK11560.1"/>
    <property type="match status" value="1"/>
</dbReference>
<dbReference type="InterPro" id="IPR040423">
    <property type="entry name" value="PEA_transferase"/>
</dbReference>
<dbReference type="EC" id="2.7.8.42" evidence="11"/>
<keyword evidence="3" id="KW-0997">Cell inner membrane</keyword>
<evidence type="ECO:0000259" key="10">
    <source>
        <dbReference type="Pfam" id="PF08019"/>
    </source>
</evidence>
<keyword evidence="14" id="KW-1185">Reference proteome</keyword>
<dbReference type="Pfam" id="PF08019">
    <property type="entry name" value="EptA_B_N"/>
    <property type="match status" value="1"/>
</dbReference>
<evidence type="ECO:0000256" key="3">
    <source>
        <dbReference type="ARBA" id="ARBA00022519"/>
    </source>
</evidence>
<evidence type="ECO:0000256" key="5">
    <source>
        <dbReference type="ARBA" id="ARBA00022692"/>
    </source>
</evidence>
<protein>
    <submittedName>
        <fullName evidence="11">Kdo(2)-lipid A phosphoethanolamine 7''-transferase</fullName>
        <ecNumber evidence="11">2.7.8.42</ecNumber>
    </submittedName>
</protein>
<evidence type="ECO:0000256" key="6">
    <source>
        <dbReference type="ARBA" id="ARBA00022989"/>
    </source>
</evidence>
<keyword evidence="5 8" id="KW-0812">Transmembrane</keyword>
<reference evidence="12 14" key="2">
    <citation type="submission" date="2024-01" db="EMBL/GenBank/DDBJ databases">
        <title>AV1 has a protective and therapeutic effect against plant viruses.</title>
        <authorList>
            <person name="Wang F."/>
        </authorList>
    </citation>
    <scope>NUCLEOTIDE SEQUENCE [LARGE SCALE GENOMIC DNA]</scope>
    <source>
        <strain evidence="12 14">AV1</strain>
    </source>
</reference>
<evidence type="ECO:0000313" key="13">
    <source>
        <dbReference type="Proteomes" id="UP000291424"/>
    </source>
</evidence>
<dbReference type="Pfam" id="PF00884">
    <property type="entry name" value="Sulfatase"/>
    <property type="match status" value="1"/>
</dbReference>
<proteinExistence type="predicted"/>
<reference evidence="11 13" key="1">
    <citation type="submission" date="2019-02" db="EMBL/GenBank/DDBJ databases">
        <title>The draft genome of Enterobacter spp. strains.</title>
        <authorList>
            <person name="Wang C."/>
            <person name="Feng Y."/>
            <person name="Zong Z."/>
        </authorList>
    </citation>
    <scope>NUCLEOTIDE SEQUENCE [LARGE SCALE GENOMIC DNA]</scope>
    <source>
        <strain evidence="11 13">WCHEW120002</strain>
    </source>
</reference>
<evidence type="ECO:0000256" key="8">
    <source>
        <dbReference type="SAM" id="Phobius"/>
    </source>
</evidence>
<sequence length="563" mass="64039">MKYIKSMAQQKLCFLLALYIGLFMNGAVFIRRFDGYAQDFTAWKGIAAVVELVAAVLVTFFLLRILTLFGRRVWRVLATFIVLCSAGASYYMTFMNVVIGYGIIASVMTTDIDLSKEVVGLHFILWLVAVSALPLLLIWSNRCRYTLVHQIRTPGKRFRSVAIVLLAGLMVWGPIRLLDVKQKYDERTSGVDMPSYGGVVANSYLPSNWISALGLYAWAQVDESSDNKSLMNPAKKFTYTAPKDIDDTYVVFIIGETTRWDHMGILGYDRDTTPKLAQEKNLIAYRGYSCDTATKLSLRCMFVREGGASDNPQRTLKEQNVFSVLHQLGFTSDLYAMQSEMWFYSNTMAQNISYREQIGAEPRNRGKAVDDMLLIDEMKNSLNGNPDGKHMIILHTKGSHFNYTQRYPRSFAKWTPECVGVDKDCTKEQLINSYDNSVTYVDHFIDTVIDQVRDKKAIVFYAADHGESINEFEHLHGTPRKMAPPEQFRVPMMVWMSDKYLEDPEKAQMFAHLKKEAEMKVPRRHVELYDTIMGCLGYTSPDGGINENNNWCKLPANATKAAQ</sequence>
<dbReference type="GO" id="GO:0043838">
    <property type="term" value="F:phosphatidylethanolamine:Kdo2-lipid A phosphoethanolamine transferase activity"/>
    <property type="evidence" value="ECO:0007669"/>
    <property type="project" value="TreeGrafter"/>
</dbReference>
<evidence type="ECO:0000259" key="9">
    <source>
        <dbReference type="Pfam" id="PF00884"/>
    </source>
</evidence>
<dbReference type="InterPro" id="IPR017850">
    <property type="entry name" value="Alkaline_phosphatase_core_sf"/>
</dbReference>
<organism evidence="11 13">
    <name type="scientific">Enterobacter wuhouensis</name>
    <dbReference type="NCBI Taxonomy" id="2529381"/>
    <lineage>
        <taxon>Bacteria</taxon>
        <taxon>Pseudomonadati</taxon>
        <taxon>Pseudomonadota</taxon>
        <taxon>Gammaproteobacteria</taxon>
        <taxon>Enterobacterales</taxon>
        <taxon>Enterobacteriaceae</taxon>
        <taxon>Enterobacter</taxon>
    </lineage>
</organism>
<dbReference type="Proteomes" id="UP000291424">
    <property type="component" value="Unassembled WGS sequence"/>
</dbReference>
<dbReference type="EMBL" id="SJOO01000006">
    <property type="protein sequence ID" value="TCB91568.1"/>
    <property type="molecule type" value="Genomic_DNA"/>
</dbReference>
<feature type="transmembrane region" description="Helical" evidence="8">
    <location>
        <begin position="12"/>
        <end position="30"/>
    </location>
</feature>
<dbReference type="Gene3D" id="3.40.720.10">
    <property type="entry name" value="Alkaline Phosphatase, subunit A"/>
    <property type="match status" value="1"/>
</dbReference>
<dbReference type="InterPro" id="IPR000917">
    <property type="entry name" value="Sulfatase_N"/>
</dbReference>
<dbReference type="InterPro" id="IPR012549">
    <property type="entry name" value="EptA-like_N"/>
</dbReference>
<feature type="transmembrane region" description="Helical" evidence="8">
    <location>
        <begin position="119"/>
        <end position="139"/>
    </location>
</feature>
<dbReference type="GO" id="GO:0005886">
    <property type="term" value="C:plasma membrane"/>
    <property type="evidence" value="ECO:0007669"/>
    <property type="project" value="UniProtKB-SubCell"/>
</dbReference>
<name>A0A4R0G8G4_9ENTR</name>
<comment type="subcellular location">
    <subcellularLocation>
        <location evidence="1">Cell inner membrane</location>
        <topology evidence="1">Multi-pass membrane protein</topology>
    </subcellularLocation>
</comment>
<keyword evidence="2" id="KW-1003">Cell membrane</keyword>
<dbReference type="Proteomes" id="UP001330482">
    <property type="component" value="Chromosome"/>
</dbReference>
<evidence type="ECO:0000256" key="4">
    <source>
        <dbReference type="ARBA" id="ARBA00022679"/>
    </source>
</evidence>
<keyword evidence="4 11" id="KW-0808">Transferase</keyword>
<evidence type="ECO:0000256" key="7">
    <source>
        <dbReference type="ARBA" id="ARBA00023136"/>
    </source>
</evidence>
<feature type="domain" description="Sulfatase N-terminal" evidence="9">
    <location>
        <begin position="249"/>
        <end position="538"/>
    </location>
</feature>
<keyword evidence="7 8" id="KW-0472">Membrane</keyword>
<evidence type="ECO:0000313" key="12">
    <source>
        <dbReference type="EMBL" id="WRW31801.1"/>
    </source>
</evidence>
<dbReference type="PANTHER" id="PTHR30443:SF3">
    <property type="entry name" value="KDO(2)-LIPID A PHOSPHOETHANOLAMINE 7''-TRANSFERASE"/>
    <property type="match status" value="1"/>
</dbReference>